<evidence type="ECO:0000313" key="2">
    <source>
        <dbReference type="Proteomes" id="UP000266861"/>
    </source>
</evidence>
<comment type="caution">
    <text evidence="1">The sequence shown here is derived from an EMBL/GenBank/DDBJ whole genome shotgun (WGS) entry which is preliminary data.</text>
</comment>
<dbReference type="AlphaFoldDB" id="A0A397I9L6"/>
<protein>
    <submittedName>
        <fullName evidence="1">Uncharacterized protein</fullName>
    </submittedName>
</protein>
<keyword evidence="2" id="KW-1185">Reference proteome</keyword>
<sequence length="90" mass="10594">MAWKFTSNFNDKNLVLDIDNNTLVLGGRNNNNNNLELDIKKNNNNIDNTLALDRRNYKYRLRIPNLFRGIHHSHCEIYTHDANMIQPKQA</sequence>
<dbReference type="Proteomes" id="UP000266861">
    <property type="component" value="Unassembled WGS sequence"/>
</dbReference>
<evidence type="ECO:0000313" key="1">
    <source>
        <dbReference type="EMBL" id="RHZ72305.1"/>
    </source>
</evidence>
<reference evidence="1 2" key="1">
    <citation type="submission" date="2018-08" db="EMBL/GenBank/DDBJ databases">
        <title>Genome and evolution of the arbuscular mycorrhizal fungus Diversispora epigaea (formerly Glomus versiforme) and its bacterial endosymbionts.</title>
        <authorList>
            <person name="Sun X."/>
            <person name="Fei Z."/>
            <person name="Harrison M."/>
        </authorList>
    </citation>
    <scope>NUCLEOTIDE SEQUENCE [LARGE SCALE GENOMIC DNA]</scope>
    <source>
        <strain evidence="1 2">IT104</strain>
    </source>
</reference>
<gene>
    <name evidence="1" type="ORF">Glove_243g62</name>
</gene>
<accession>A0A397I9L6</accession>
<dbReference type="EMBL" id="PQFF01000225">
    <property type="protein sequence ID" value="RHZ72305.1"/>
    <property type="molecule type" value="Genomic_DNA"/>
</dbReference>
<proteinExistence type="predicted"/>
<name>A0A397I9L6_9GLOM</name>
<organism evidence="1 2">
    <name type="scientific">Diversispora epigaea</name>
    <dbReference type="NCBI Taxonomy" id="1348612"/>
    <lineage>
        <taxon>Eukaryota</taxon>
        <taxon>Fungi</taxon>
        <taxon>Fungi incertae sedis</taxon>
        <taxon>Mucoromycota</taxon>
        <taxon>Glomeromycotina</taxon>
        <taxon>Glomeromycetes</taxon>
        <taxon>Diversisporales</taxon>
        <taxon>Diversisporaceae</taxon>
        <taxon>Diversispora</taxon>
    </lineage>
</organism>